<sequence length="164" mass="15829">MSEDQAVTGASSPSRRALLLGAGAVGATVALSACGTGSDTDLGDGGTTGQSQPAGGTTSGAPAGGGDTGTTALAKAEEIPVGGGKIFAEQGVVVTQPSEGNFKAFSNICTHQRCPVSSIDGGTINCTCHNSKFSIEDGSVKGGPAPSPLPAKQVKVDGGNIVLA</sequence>
<reference evidence="13" key="1">
    <citation type="submission" date="2016-10" db="EMBL/GenBank/DDBJ databases">
        <authorList>
            <person name="Varghese N."/>
            <person name="Submissions S."/>
        </authorList>
    </citation>
    <scope>NUCLEOTIDE SEQUENCE [LARGE SCALE GENOMIC DNA]</scope>
    <source>
        <strain evidence="13">DSM 45245</strain>
    </source>
</reference>
<dbReference type="Proteomes" id="UP000242415">
    <property type="component" value="Unassembled WGS sequence"/>
</dbReference>
<keyword evidence="3" id="KW-0001">2Fe-2S</keyword>
<proteinExistence type="predicted"/>
<accession>A0A1H3QBE1</accession>
<dbReference type="STRING" id="405436.SAMN05444365_105332"/>
<keyword evidence="7" id="KW-1015">Disulfide bond</keyword>
<dbReference type="FunFam" id="2.102.10.10:FF:000016">
    <property type="entry name" value="Nitrite reductase/ring-hydroxylating ferredoxin subunit"/>
    <property type="match status" value="1"/>
</dbReference>
<dbReference type="InterPro" id="IPR017941">
    <property type="entry name" value="Rieske_2Fe-2S"/>
</dbReference>
<dbReference type="GO" id="GO:0051537">
    <property type="term" value="F:2 iron, 2 sulfur cluster binding"/>
    <property type="evidence" value="ECO:0007669"/>
    <property type="project" value="UniProtKB-KW"/>
</dbReference>
<keyword evidence="5" id="KW-0408">Iron</keyword>
<dbReference type="InterPro" id="IPR014349">
    <property type="entry name" value="Rieske_Fe-S_prot"/>
</dbReference>
<keyword evidence="4" id="KW-0479">Metal-binding</keyword>
<dbReference type="InterPro" id="IPR005805">
    <property type="entry name" value="Rieske_Fe-S_prot_C"/>
</dbReference>
<keyword evidence="12" id="KW-0223">Dioxygenase</keyword>
<evidence type="ECO:0000313" key="13">
    <source>
        <dbReference type="Proteomes" id="UP000242415"/>
    </source>
</evidence>
<dbReference type="GO" id="GO:0004497">
    <property type="term" value="F:monooxygenase activity"/>
    <property type="evidence" value="ECO:0007669"/>
    <property type="project" value="UniProtKB-ARBA"/>
</dbReference>
<dbReference type="GO" id="GO:0016705">
    <property type="term" value="F:oxidoreductase activity, acting on paired donors, with incorporation or reduction of molecular oxygen"/>
    <property type="evidence" value="ECO:0007669"/>
    <property type="project" value="UniProtKB-ARBA"/>
</dbReference>
<dbReference type="AlphaFoldDB" id="A0A1H3QBE1"/>
<dbReference type="EMBL" id="FNPH01000005">
    <property type="protein sequence ID" value="SDZ10335.1"/>
    <property type="molecule type" value="Genomic_DNA"/>
</dbReference>
<name>A0A1H3QBE1_9ACTN</name>
<evidence type="ECO:0000256" key="10">
    <source>
        <dbReference type="SAM" id="MobiDB-lite"/>
    </source>
</evidence>
<evidence type="ECO:0000256" key="4">
    <source>
        <dbReference type="ARBA" id="ARBA00022723"/>
    </source>
</evidence>
<dbReference type="InterPro" id="IPR006311">
    <property type="entry name" value="TAT_signal"/>
</dbReference>
<evidence type="ECO:0000256" key="5">
    <source>
        <dbReference type="ARBA" id="ARBA00023004"/>
    </source>
</evidence>
<evidence type="ECO:0000256" key="1">
    <source>
        <dbReference type="ARBA" id="ARBA00002494"/>
    </source>
</evidence>
<dbReference type="OrthoDB" id="25106at2"/>
<evidence type="ECO:0000256" key="2">
    <source>
        <dbReference type="ARBA" id="ARBA00015816"/>
    </source>
</evidence>
<protein>
    <recommendedName>
        <fullName evidence="2">Cytochrome bc1 complex Rieske iron-sulfur subunit</fullName>
    </recommendedName>
    <alternativeName>
        <fullName evidence="8">Cytochrome bc1 reductase complex subunit QcrA</fullName>
    </alternativeName>
</protein>
<dbReference type="SUPFAM" id="SSF50022">
    <property type="entry name" value="ISP domain"/>
    <property type="match status" value="1"/>
</dbReference>
<dbReference type="GO" id="GO:0046872">
    <property type="term" value="F:metal ion binding"/>
    <property type="evidence" value="ECO:0007669"/>
    <property type="project" value="UniProtKB-KW"/>
</dbReference>
<keyword evidence="12" id="KW-0560">Oxidoreductase</keyword>
<keyword evidence="6" id="KW-0411">Iron-sulfur</keyword>
<comment type="cofactor">
    <cofactor evidence="9">
        <name>[2Fe-2S] cluster</name>
        <dbReference type="ChEBI" id="CHEBI:190135"/>
    </cofactor>
</comment>
<evidence type="ECO:0000313" key="12">
    <source>
        <dbReference type="EMBL" id="SDZ10335.1"/>
    </source>
</evidence>
<dbReference type="PROSITE" id="PS51318">
    <property type="entry name" value="TAT"/>
    <property type="match status" value="1"/>
</dbReference>
<gene>
    <name evidence="12" type="ORF">SAMN05444365_105332</name>
</gene>
<dbReference type="PROSITE" id="PS51296">
    <property type="entry name" value="RIESKE"/>
    <property type="match status" value="1"/>
</dbReference>
<evidence type="ECO:0000256" key="8">
    <source>
        <dbReference type="ARBA" id="ARBA00029586"/>
    </source>
</evidence>
<dbReference type="RefSeq" id="WP_091557786.1">
    <property type="nucleotide sequence ID" value="NZ_FNPH01000005.1"/>
</dbReference>
<organism evidence="12 13">
    <name type="scientific">Micromonospora pattaloongensis</name>
    <dbReference type="NCBI Taxonomy" id="405436"/>
    <lineage>
        <taxon>Bacteria</taxon>
        <taxon>Bacillati</taxon>
        <taxon>Actinomycetota</taxon>
        <taxon>Actinomycetes</taxon>
        <taxon>Micromonosporales</taxon>
        <taxon>Micromonosporaceae</taxon>
        <taxon>Micromonospora</taxon>
    </lineage>
</organism>
<keyword evidence="13" id="KW-1185">Reference proteome</keyword>
<comment type="function">
    <text evidence="1">Iron-sulfur subunit of the cytochrome bc1 complex, an essential component of the respiratory electron transport chain required for ATP synthesis. The bc1 complex catalyzes the oxidation of menaquinol and the reduction of cytochrome c in the respiratory chain. The bc1 complex operates through a Q-cycle mechanism that couples electron transfer to generation of the proton gradient that drives ATP synthesis.</text>
</comment>
<dbReference type="PRINTS" id="PR00162">
    <property type="entry name" value="RIESKE"/>
</dbReference>
<dbReference type="GO" id="GO:0016020">
    <property type="term" value="C:membrane"/>
    <property type="evidence" value="ECO:0007669"/>
    <property type="project" value="InterPro"/>
</dbReference>
<evidence type="ECO:0000256" key="9">
    <source>
        <dbReference type="ARBA" id="ARBA00034078"/>
    </source>
</evidence>
<evidence type="ECO:0000256" key="6">
    <source>
        <dbReference type="ARBA" id="ARBA00023014"/>
    </source>
</evidence>
<dbReference type="InterPro" id="IPR036922">
    <property type="entry name" value="Rieske_2Fe-2S_sf"/>
</dbReference>
<dbReference type="PANTHER" id="PTHR10134">
    <property type="entry name" value="CYTOCHROME B-C1 COMPLEX SUBUNIT RIESKE, MITOCHONDRIAL"/>
    <property type="match status" value="1"/>
</dbReference>
<evidence type="ECO:0000256" key="3">
    <source>
        <dbReference type="ARBA" id="ARBA00022714"/>
    </source>
</evidence>
<feature type="domain" description="Rieske" evidence="11">
    <location>
        <begin position="71"/>
        <end position="163"/>
    </location>
</feature>
<evidence type="ECO:0000259" key="11">
    <source>
        <dbReference type="PROSITE" id="PS51296"/>
    </source>
</evidence>
<dbReference type="Gene3D" id="2.102.10.10">
    <property type="entry name" value="Rieske [2Fe-2S] iron-sulphur domain"/>
    <property type="match status" value="1"/>
</dbReference>
<feature type="region of interest" description="Disordered" evidence="10">
    <location>
        <begin position="36"/>
        <end position="73"/>
    </location>
</feature>
<dbReference type="CDD" id="cd03467">
    <property type="entry name" value="Rieske"/>
    <property type="match status" value="1"/>
</dbReference>
<evidence type="ECO:0000256" key="7">
    <source>
        <dbReference type="ARBA" id="ARBA00023157"/>
    </source>
</evidence>
<dbReference type="GO" id="GO:0051213">
    <property type="term" value="F:dioxygenase activity"/>
    <property type="evidence" value="ECO:0007669"/>
    <property type="project" value="UniProtKB-KW"/>
</dbReference>
<dbReference type="Pfam" id="PF00355">
    <property type="entry name" value="Rieske"/>
    <property type="match status" value="1"/>
</dbReference>